<dbReference type="Proteomes" id="UP000030748">
    <property type="component" value="Unassembled WGS sequence"/>
</dbReference>
<feature type="compositionally biased region" description="Acidic residues" evidence="1">
    <location>
        <begin position="134"/>
        <end position="145"/>
    </location>
</feature>
<feature type="region of interest" description="Disordered" evidence="1">
    <location>
        <begin position="72"/>
        <end position="214"/>
    </location>
</feature>
<dbReference type="eggNOG" id="ENOG502QQXC">
    <property type="taxonomic scope" value="Eukaryota"/>
</dbReference>
<dbReference type="EMBL" id="KI632223">
    <property type="protein sequence ID" value="EYU21542.1"/>
    <property type="molecule type" value="Genomic_DNA"/>
</dbReference>
<sequence>MGCTQSKIENEETVNRCRERKQHMERSVTARNKFAAAHSAHAMSLKNTGAALSDFAQGEVIYPSSSAAAAVASAASSAAVGGASPPPPLPPFENFPRPPPPLPSSFTTSSPLQRASTMPEFVIPRSENKHSDPIIEEDSDEDVETESTHSLKRRGSSKSGGRGRISPPEVAEDEISHQPRKNDQQSRRQQQPQQQQQPPPPSLENSSWDYFFSMDNVPGPTLAEVEENTVDREDIERKMFEERARRREIDEKSKKVEEVAEVVETVNDLPPQPPPPEEAMAAVAKVVKRVKLVPADGKKKSGSSNVNLQQIFVDLDDCFLKASESAHDVSRMLEAARLHYHSNFADKRGNINHSERVMRVITWNRSFRGLSTNVDDGADDFDSEENETHATVLDKMLAWEKKLYDEVKAGEQMKLEYQKKVASLNKLKKRGSNTEALERMKAAVSHLHTRYIVDMQSMDSTVSEINRLRDDQLYPKLVALVDGMATMWETIRIQQENQSNIVQALRSLDTSQSPKETSDHHHERTRQLGGVVQDWFTNFTELMSQQKEYIRALNTWLKLNLVPIDTNWKEKPTSPNRHHSPPIQTLLNAWHDHLEKLPDEPARATINNFAAIVKTIWQYQKEELEFRNKCSDSRKDLVRKTREFESWYNKFMQKRGPPDDTDPDRVHDSDHIAERQLIVEIAKHKLEEDEEGYRKLCVQVREKSLVSLKSHLPELFRALSEFSLACSDMYSNLRSISHPRHRNEV</sequence>
<dbReference type="OMA" id="REEMGHH"/>
<dbReference type="InterPro" id="IPR006867">
    <property type="entry name" value="DUF632"/>
</dbReference>
<evidence type="ECO:0000259" key="3">
    <source>
        <dbReference type="Pfam" id="PF04783"/>
    </source>
</evidence>
<feature type="domain" description="DUF630" evidence="3">
    <location>
        <begin position="1"/>
        <end position="59"/>
    </location>
</feature>
<dbReference type="PANTHER" id="PTHR21450">
    <property type="entry name" value="PROTEIN ALTERED PHOSPHATE STARVATION RESPONSE 1"/>
    <property type="match status" value="1"/>
</dbReference>
<dbReference type="PANTHER" id="PTHR21450:SF59">
    <property type="entry name" value="PROTEIN, PUTATIVE_ 48652-45869-RELATED"/>
    <property type="match status" value="1"/>
</dbReference>
<dbReference type="KEGG" id="egt:105975866"/>
<feature type="region of interest" description="Disordered" evidence="1">
    <location>
        <begin position="1"/>
        <end position="26"/>
    </location>
</feature>
<dbReference type="PhylomeDB" id="A0A022PYY0"/>
<evidence type="ECO:0000259" key="2">
    <source>
        <dbReference type="Pfam" id="PF04782"/>
    </source>
</evidence>
<evidence type="ECO:0000313" key="4">
    <source>
        <dbReference type="EMBL" id="EYU21542.1"/>
    </source>
</evidence>
<dbReference type="InterPro" id="IPR006868">
    <property type="entry name" value="DUF630"/>
</dbReference>
<evidence type="ECO:0008006" key="6">
    <source>
        <dbReference type="Google" id="ProtNLM"/>
    </source>
</evidence>
<evidence type="ECO:0000313" key="5">
    <source>
        <dbReference type="Proteomes" id="UP000030748"/>
    </source>
</evidence>
<feature type="compositionally biased region" description="Basic and acidic residues" evidence="1">
    <location>
        <begin position="8"/>
        <end position="26"/>
    </location>
</feature>
<gene>
    <name evidence="4" type="ORF">MIMGU_mgv1a001881mg</name>
</gene>
<keyword evidence="5" id="KW-1185">Reference proteome</keyword>
<evidence type="ECO:0000256" key="1">
    <source>
        <dbReference type="SAM" id="MobiDB-lite"/>
    </source>
</evidence>
<feature type="compositionally biased region" description="Low complexity" evidence="1">
    <location>
        <begin position="72"/>
        <end position="83"/>
    </location>
</feature>
<accession>A0A022PYY0</accession>
<proteinExistence type="predicted"/>
<feature type="compositionally biased region" description="Pro residues" evidence="1">
    <location>
        <begin position="84"/>
        <end position="103"/>
    </location>
</feature>
<feature type="compositionally biased region" description="Basic and acidic residues" evidence="1">
    <location>
        <begin position="174"/>
        <end position="186"/>
    </location>
</feature>
<name>A0A022PYY0_ERYGU</name>
<dbReference type="AlphaFoldDB" id="A0A022PYY0"/>
<dbReference type="OrthoDB" id="674656at2759"/>
<feature type="domain" description="DUF632" evidence="2">
    <location>
        <begin position="308"/>
        <end position="614"/>
    </location>
</feature>
<dbReference type="Pfam" id="PF04782">
    <property type="entry name" value="DUF632"/>
    <property type="match status" value="1"/>
</dbReference>
<dbReference type="Pfam" id="PF04783">
    <property type="entry name" value="DUF630"/>
    <property type="match status" value="1"/>
</dbReference>
<dbReference type="STRING" id="4155.A0A022PYY0"/>
<organism evidence="4 5">
    <name type="scientific">Erythranthe guttata</name>
    <name type="common">Yellow monkey flower</name>
    <name type="synonym">Mimulus guttatus</name>
    <dbReference type="NCBI Taxonomy" id="4155"/>
    <lineage>
        <taxon>Eukaryota</taxon>
        <taxon>Viridiplantae</taxon>
        <taxon>Streptophyta</taxon>
        <taxon>Embryophyta</taxon>
        <taxon>Tracheophyta</taxon>
        <taxon>Spermatophyta</taxon>
        <taxon>Magnoliopsida</taxon>
        <taxon>eudicotyledons</taxon>
        <taxon>Gunneridae</taxon>
        <taxon>Pentapetalae</taxon>
        <taxon>asterids</taxon>
        <taxon>lamiids</taxon>
        <taxon>Lamiales</taxon>
        <taxon>Phrymaceae</taxon>
        <taxon>Erythranthe</taxon>
    </lineage>
</organism>
<protein>
    <recommendedName>
        <fullName evidence="6">DUF632 domain-containing protein</fullName>
    </recommendedName>
</protein>
<feature type="compositionally biased region" description="Low complexity" evidence="1">
    <location>
        <begin position="187"/>
        <end position="196"/>
    </location>
</feature>
<reference evidence="4 5" key="1">
    <citation type="journal article" date="2013" name="Proc. Natl. Acad. Sci. U.S.A.">
        <title>Fine-scale variation in meiotic recombination in Mimulus inferred from population shotgun sequencing.</title>
        <authorList>
            <person name="Hellsten U."/>
            <person name="Wright K.M."/>
            <person name="Jenkins J."/>
            <person name="Shu S."/>
            <person name="Yuan Y."/>
            <person name="Wessler S.R."/>
            <person name="Schmutz J."/>
            <person name="Willis J.H."/>
            <person name="Rokhsar D.S."/>
        </authorList>
    </citation>
    <scope>NUCLEOTIDE SEQUENCE [LARGE SCALE GENOMIC DNA]</scope>
    <source>
        <strain evidence="5">cv. DUN x IM62</strain>
    </source>
</reference>